<dbReference type="EMBL" id="CP036434">
    <property type="protein sequence ID" value="QDV08748.1"/>
    <property type="molecule type" value="Genomic_DNA"/>
</dbReference>
<dbReference type="AlphaFoldDB" id="A0A518EXE3"/>
<feature type="domain" description="PEGA" evidence="2">
    <location>
        <begin position="47"/>
        <end position="94"/>
    </location>
</feature>
<organism evidence="3 4">
    <name type="scientific">Saltatorellus ferox</name>
    <dbReference type="NCBI Taxonomy" id="2528018"/>
    <lineage>
        <taxon>Bacteria</taxon>
        <taxon>Pseudomonadati</taxon>
        <taxon>Planctomycetota</taxon>
        <taxon>Planctomycetia</taxon>
        <taxon>Planctomycetia incertae sedis</taxon>
        <taxon>Saltatorellus</taxon>
    </lineage>
</organism>
<proteinExistence type="predicted"/>
<gene>
    <name evidence="3" type="ORF">Poly30_43030</name>
</gene>
<dbReference type="Proteomes" id="UP000320390">
    <property type="component" value="Chromosome"/>
</dbReference>
<evidence type="ECO:0000313" key="3">
    <source>
        <dbReference type="EMBL" id="QDV08748.1"/>
    </source>
</evidence>
<feature type="region of interest" description="Disordered" evidence="1">
    <location>
        <begin position="162"/>
        <end position="182"/>
    </location>
</feature>
<reference evidence="3 4" key="1">
    <citation type="submission" date="2019-02" db="EMBL/GenBank/DDBJ databases">
        <title>Deep-cultivation of Planctomycetes and their phenomic and genomic characterization uncovers novel biology.</title>
        <authorList>
            <person name="Wiegand S."/>
            <person name="Jogler M."/>
            <person name="Boedeker C."/>
            <person name="Pinto D."/>
            <person name="Vollmers J."/>
            <person name="Rivas-Marin E."/>
            <person name="Kohn T."/>
            <person name="Peeters S.H."/>
            <person name="Heuer A."/>
            <person name="Rast P."/>
            <person name="Oberbeckmann S."/>
            <person name="Bunk B."/>
            <person name="Jeske O."/>
            <person name="Meyerdierks A."/>
            <person name="Storesund J.E."/>
            <person name="Kallscheuer N."/>
            <person name="Luecker S."/>
            <person name="Lage O.M."/>
            <person name="Pohl T."/>
            <person name="Merkel B.J."/>
            <person name="Hornburger P."/>
            <person name="Mueller R.-W."/>
            <person name="Bruemmer F."/>
            <person name="Labrenz M."/>
            <person name="Spormann A.M."/>
            <person name="Op den Camp H."/>
            <person name="Overmann J."/>
            <person name="Amann R."/>
            <person name="Jetten M.S.M."/>
            <person name="Mascher T."/>
            <person name="Medema M.H."/>
            <person name="Devos D.P."/>
            <person name="Kaster A.-K."/>
            <person name="Ovreas L."/>
            <person name="Rohde M."/>
            <person name="Galperin M.Y."/>
            <person name="Jogler C."/>
        </authorList>
    </citation>
    <scope>NUCLEOTIDE SEQUENCE [LARGE SCALE GENOMIC DNA]</scope>
    <source>
        <strain evidence="3 4">Poly30</strain>
    </source>
</reference>
<sequence>MPPTQQETQQETQQMARLLDVSRCRALGTLVLLALPVLASCRGDRLLLIESVPPGATVRLDDKVIGRTPLEIDFENYGQRRLSLYKETYRTYSEPLVIRAPWWARFPVDLLTEVLLPLGLDDVRSERIVLVPDAGEVVATVATQEFIDHALRARKGDELQGVPLAGESPVDADAEAAVVDGP</sequence>
<dbReference type="Pfam" id="PF08308">
    <property type="entry name" value="PEGA"/>
    <property type="match status" value="1"/>
</dbReference>
<accession>A0A518EXE3</accession>
<name>A0A518EXE3_9BACT</name>
<evidence type="ECO:0000259" key="2">
    <source>
        <dbReference type="Pfam" id="PF08308"/>
    </source>
</evidence>
<evidence type="ECO:0000256" key="1">
    <source>
        <dbReference type="SAM" id="MobiDB-lite"/>
    </source>
</evidence>
<dbReference type="InterPro" id="IPR013229">
    <property type="entry name" value="PEGA"/>
</dbReference>
<protein>
    <submittedName>
        <fullName evidence="3">PEGA domain protein</fullName>
    </submittedName>
</protein>
<keyword evidence="4" id="KW-1185">Reference proteome</keyword>
<evidence type="ECO:0000313" key="4">
    <source>
        <dbReference type="Proteomes" id="UP000320390"/>
    </source>
</evidence>